<feature type="transmembrane region" description="Helical" evidence="1">
    <location>
        <begin position="70"/>
        <end position="91"/>
    </location>
</feature>
<evidence type="ECO:0000259" key="2">
    <source>
        <dbReference type="Pfam" id="PF02517"/>
    </source>
</evidence>
<feature type="transmembrane region" description="Helical" evidence="1">
    <location>
        <begin position="111"/>
        <end position="134"/>
    </location>
</feature>
<gene>
    <name evidence="3" type="ORF">BLX24_09585</name>
</gene>
<evidence type="ECO:0000256" key="1">
    <source>
        <dbReference type="SAM" id="Phobius"/>
    </source>
</evidence>
<dbReference type="EMBL" id="MORL01000004">
    <property type="protein sequence ID" value="OIN59233.1"/>
    <property type="molecule type" value="Genomic_DNA"/>
</dbReference>
<name>A0A1S2VKH0_9BACT</name>
<dbReference type="GO" id="GO:0080120">
    <property type="term" value="P:CAAX-box protein maturation"/>
    <property type="evidence" value="ECO:0007669"/>
    <property type="project" value="UniProtKB-ARBA"/>
</dbReference>
<dbReference type="InterPro" id="IPR003675">
    <property type="entry name" value="Rce1/LyrA-like_dom"/>
</dbReference>
<protein>
    <recommendedName>
        <fullName evidence="2">CAAX prenyl protease 2/Lysostaphin resistance protein A-like domain-containing protein</fullName>
    </recommendedName>
</protein>
<dbReference type="Proteomes" id="UP000181790">
    <property type="component" value="Unassembled WGS sequence"/>
</dbReference>
<feature type="domain" description="CAAX prenyl protease 2/Lysostaphin resistance protein A-like" evidence="2">
    <location>
        <begin position="70"/>
        <end position="158"/>
    </location>
</feature>
<evidence type="ECO:0000313" key="4">
    <source>
        <dbReference type="Proteomes" id="UP000181790"/>
    </source>
</evidence>
<feature type="transmembrane region" description="Helical" evidence="1">
    <location>
        <begin position="30"/>
        <end position="50"/>
    </location>
</feature>
<keyword evidence="4" id="KW-1185">Reference proteome</keyword>
<keyword evidence="1" id="KW-0472">Membrane</keyword>
<comment type="caution">
    <text evidence="3">The sequence shown here is derived from an EMBL/GenBank/DDBJ whole genome shotgun (WGS) entry which is preliminary data.</text>
</comment>
<dbReference type="GO" id="GO:0004175">
    <property type="term" value="F:endopeptidase activity"/>
    <property type="evidence" value="ECO:0007669"/>
    <property type="project" value="UniProtKB-ARBA"/>
</dbReference>
<dbReference type="AlphaFoldDB" id="A0A1S2VKH0"/>
<organism evidence="3 4">
    <name type="scientific">Arsenicibacter rosenii</name>
    <dbReference type="NCBI Taxonomy" id="1750698"/>
    <lineage>
        <taxon>Bacteria</taxon>
        <taxon>Pseudomonadati</taxon>
        <taxon>Bacteroidota</taxon>
        <taxon>Cytophagia</taxon>
        <taxon>Cytophagales</taxon>
        <taxon>Spirosomataceae</taxon>
        <taxon>Arsenicibacter</taxon>
    </lineage>
</organism>
<accession>A0A1S2VKH0</accession>
<reference evidence="3 4" key="1">
    <citation type="submission" date="2016-10" db="EMBL/GenBank/DDBJ databases">
        <title>Arsenicibacter rosenii gen. nov., sp. nov., an efficient arsenic-methylating bacterium isolated from an arsenic-contaminated paddy soil.</title>
        <authorList>
            <person name="Huang K."/>
        </authorList>
    </citation>
    <scope>NUCLEOTIDE SEQUENCE [LARGE SCALE GENOMIC DNA]</scope>
    <source>
        <strain evidence="3 4">SM-1</strain>
    </source>
</reference>
<keyword evidence="1" id="KW-0812">Transmembrane</keyword>
<sequence length="168" mass="20061">MRHQNILKQLYFTLYKLISNNFFLNKIYKYTLISICLHHIFSKFFFIFIPNKSVQSFHNFNSISEELYEVLIWAPVLESLLFQYLVIEFIYSKSKSISFSIIGSSLLFGLWHFYSINYILFSFSIGIFLSYTYLTFRSKFNILGANISVIFIHFTLNLKSLILNHFFN</sequence>
<dbReference type="RefSeq" id="WP_071502917.1">
    <property type="nucleotide sequence ID" value="NZ_MORL01000004.1"/>
</dbReference>
<evidence type="ECO:0000313" key="3">
    <source>
        <dbReference type="EMBL" id="OIN59233.1"/>
    </source>
</evidence>
<keyword evidence="1" id="KW-1133">Transmembrane helix</keyword>
<feature type="transmembrane region" description="Helical" evidence="1">
    <location>
        <begin position="140"/>
        <end position="158"/>
    </location>
</feature>
<dbReference type="OrthoDB" id="1357042at2"/>
<dbReference type="Pfam" id="PF02517">
    <property type="entry name" value="Rce1-like"/>
    <property type="match status" value="1"/>
</dbReference>
<proteinExistence type="predicted"/>